<dbReference type="EMBL" id="CAJVRM010000077">
    <property type="protein sequence ID" value="CAG8973645.1"/>
    <property type="molecule type" value="Genomic_DNA"/>
</dbReference>
<protein>
    <submittedName>
        <fullName evidence="1">Uncharacterized protein</fullName>
    </submittedName>
</protein>
<dbReference type="AlphaFoldDB" id="A0A9N9LI99"/>
<dbReference type="Proteomes" id="UP000701801">
    <property type="component" value="Unassembled WGS sequence"/>
</dbReference>
<sequence>MPVEKEKRKPQNAKSLKANLDAKARLKDKEAICSLIQTELEVGGTATYKFSPKGDRATVALSSEEKHLVFIIGGGFTVGSSIMEYVGNGLGHSVYDEDTLTLAPGTVLVIISGY</sequence>
<reference evidence="1" key="1">
    <citation type="submission" date="2021-07" db="EMBL/GenBank/DDBJ databases">
        <authorList>
            <person name="Durling M."/>
        </authorList>
    </citation>
    <scope>NUCLEOTIDE SEQUENCE</scope>
</reference>
<evidence type="ECO:0000313" key="1">
    <source>
        <dbReference type="EMBL" id="CAG8973645.1"/>
    </source>
</evidence>
<evidence type="ECO:0000313" key="2">
    <source>
        <dbReference type="Proteomes" id="UP000701801"/>
    </source>
</evidence>
<keyword evidence="2" id="KW-1185">Reference proteome</keyword>
<proteinExistence type="predicted"/>
<organism evidence="1 2">
    <name type="scientific">Hymenoscyphus albidus</name>
    <dbReference type="NCBI Taxonomy" id="595503"/>
    <lineage>
        <taxon>Eukaryota</taxon>
        <taxon>Fungi</taxon>
        <taxon>Dikarya</taxon>
        <taxon>Ascomycota</taxon>
        <taxon>Pezizomycotina</taxon>
        <taxon>Leotiomycetes</taxon>
        <taxon>Helotiales</taxon>
        <taxon>Helotiaceae</taxon>
        <taxon>Hymenoscyphus</taxon>
    </lineage>
</organism>
<accession>A0A9N9LI99</accession>
<name>A0A9N9LI99_9HELO</name>
<gene>
    <name evidence="1" type="ORF">HYALB_00002211</name>
</gene>
<comment type="caution">
    <text evidence="1">The sequence shown here is derived from an EMBL/GenBank/DDBJ whole genome shotgun (WGS) entry which is preliminary data.</text>
</comment>